<feature type="transmembrane region" description="Helical" evidence="5">
    <location>
        <begin position="201"/>
        <end position="220"/>
    </location>
</feature>
<feature type="transmembrane region" description="Helical" evidence="5">
    <location>
        <begin position="159"/>
        <end position="180"/>
    </location>
</feature>
<dbReference type="EMBL" id="FOCO01000018">
    <property type="protein sequence ID" value="SEN60679.1"/>
    <property type="molecule type" value="Genomic_DNA"/>
</dbReference>
<evidence type="ECO:0000256" key="1">
    <source>
        <dbReference type="ARBA" id="ARBA00004141"/>
    </source>
</evidence>
<feature type="domain" description="Major facilitator superfamily (MFS) profile" evidence="6">
    <location>
        <begin position="201"/>
        <end position="379"/>
    </location>
</feature>
<feature type="transmembrane region" description="Helical" evidence="5">
    <location>
        <begin position="240"/>
        <end position="256"/>
    </location>
</feature>
<accession>A0A1H8HWP1</accession>
<evidence type="ECO:0000259" key="6">
    <source>
        <dbReference type="PROSITE" id="PS50850"/>
    </source>
</evidence>
<feature type="transmembrane region" description="Helical" evidence="5">
    <location>
        <begin position="130"/>
        <end position="153"/>
    </location>
</feature>
<dbReference type="InterPro" id="IPR020846">
    <property type="entry name" value="MFS_dom"/>
</dbReference>
<dbReference type="SUPFAM" id="SSF103473">
    <property type="entry name" value="MFS general substrate transporter"/>
    <property type="match status" value="1"/>
</dbReference>
<reference evidence="7 8" key="1">
    <citation type="submission" date="2016-10" db="EMBL/GenBank/DDBJ databases">
        <authorList>
            <person name="de Groot N.N."/>
        </authorList>
    </citation>
    <scope>NUCLEOTIDE SEQUENCE [LARGE SCALE GENOMIC DNA]</scope>
    <source>
        <strain evidence="7 8">CGMCC 1.10836</strain>
    </source>
</reference>
<evidence type="ECO:0000256" key="4">
    <source>
        <dbReference type="ARBA" id="ARBA00023136"/>
    </source>
</evidence>
<name>A0A1H8HWP1_9RHOB</name>
<feature type="transmembrane region" description="Helical" evidence="5">
    <location>
        <begin position="42"/>
        <end position="61"/>
    </location>
</feature>
<dbReference type="RefSeq" id="WP_050519841.1">
    <property type="nucleotide sequence ID" value="NZ_FOCO01000018.1"/>
</dbReference>
<dbReference type="PANTHER" id="PTHR23514:SF13">
    <property type="entry name" value="INNER MEMBRANE PROTEIN YBJJ"/>
    <property type="match status" value="1"/>
</dbReference>
<keyword evidence="8" id="KW-1185">Reference proteome</keyword>
<evidence type="ECO:0000256" key="2">
    <source>
        <dbReference type="ARBA" id="ARBA00022692"/>
    </source>
</evidence>
<dbReference type="GO" id="GO:0022857">
    <property type="term" value="F:transmembrane transporter activity"/>
    <property type="evidence" value="ECO:0007669"/>
    <property type="project" value="InterPro"/>
</dbReference>
<feature type="transmembrane region" description="Helical" evidence="5">
    <location>
        <begin position="353"/>
        <end position="374"/>
    </location>
</feature>
<feature type="transmembrane region" description="Helical" evidence="5">
    <location>
        <begin position="292"/>
        <end position="311"/>
    </location>
</feature>
<dbReference type="InterPro" id="IPR011701">
    <property type="entry name" value="MFS"/>
</dbReference>
<evidence type="ECO:0000256" key="5">
    <source>
        <dbReference type="SAM" id="Phobius"/>
    </source>
</evidence>
<keyword evidence="4 5" id="KW-0472">Membrane</keyword>
<comment type="subcellular location">
    <subcellularLocation>
        <location evidence="1">Membrane</location>
        <topology evidence="1">Multi-pass membrane protein</topology>
    </subcellularLocation>
</comment>
<dbReference type="PANTHER" id="PTHR23514">
    <property type="entry name" value="BYPASS OF STOP CODON PROTEIN 6"/>
    <property type="match status" value="1"/>
</dbReference>
<evidence type="ECO:0000313" key="8">
    <source>
        <dbReference type="Proteomes" id="UP000183002"/>
    </source>
</evidence>
<protein>
    <submittedName>
        <fullName evidence="7">Sugar phosphate permease</fullName>
    </submittedName>
</protein>
<dbReference type="GO" id="GO:0016020">
    <property type="term" value="C:membrane"/>
    <property type="evidence" value="ECO:0007669"/>
    <property type="project" value="UniProtKB-SubCell"/>
</dbReference>
<dbReference type="CDD" id="cd17393">
    <property type="entry name" value="MFS_MosC_like"/>
    <property type="match status" value="1"/>
</dbReference>
<dbReference type="AlphaFoldDB" id="A0A1H8HWP1"/>
<proteinExistence type="predicted"/>
<feature type="transmembrane region" description="Helical" evidence="5">
    <location>
        <begin position="268"/>
        <end position="286"/>
    </location>
</feature>
<sequence>MPNLRSPRAAVIAMFALNGALLGIWASRIPALKSTHDLTPNLLGLLLLCFAAGAIVSFPLAGRAVDRFGAAPVTRAIAVTYCTALVALGAAPSLATLALCLFAFGMAHGSMDVSMNVWAAEVEKAAGKPIMASFHAMFSAGAGLAAAGGYFTIRAGLGVPMHFTLAALTIGALALTIASAPWTSAKSPHTGGGLFALPKGALLFVGLIAFAAAMGEGAVADWGAVFLNTNIGVTEAQATLGYSVFSAAIFTIRMAGDSIIKRFGAVQTARLSGLTAFIGVVTMVTATALPQALVGFSLMGLGYAVLFPLAFSRAAADPAMSPGRAIASVATLGYGGLLLGPPVIGFIAQASTLPTALLTLAALALVITAFAAHLRAHQT</sequence>
<dbReference type="Pfam" id="PF07690">
    <property type="entry name" value="MFS_1"/>
    <property type="match status" value="1"/>
</dbReference>
<keyword evidence="3 5" id="KW-1133">Transmembrane helix</keyword>
<organism evidence="7 8">
    <name type="scientific">Pseudorhodobacter antarcticus</name>
    <dbReference type="NCBI Taxonomy" id="1077947"/>
    <lineage>
        <taxon>Bacteria</taxon>
        <taxon>Pseudomonadati</taxon>
        <taxon>Pseudomonadota</taxon>
        <taxon>Alphaproteobacteria</taxon>
        <taxon>Rhodobacterales</taxon>
        <taxon>Paracoccaceae</taxon>
        <taxon>Pseudorhodobacter</taxon>
    </lineage>
</organism>
<dbReference type="STRING" id="1077947.SAMN05216227_101844"/>
<dbReference type="Proteomes" id="UP000183002">
    <property type="component" value="Unassembled WGS sequence"/>
</dbReference>
<dbReference type="Gene3D" id="1.20.1250.20">
    <property type="entry name" value="MFS general substrate transporter like domains"/>
    <property type="match status" value="2"/>
</dbReference>
<keyword evidence="2 5" id="KW-0812">Transmembrane</keyword>
<dbReference type="InterPro" id="IPR051788">
    <property type="entry name" value="MFS_Transporter"/>
</dbReference>
<dbReference type="PROSITE" id="PS50850">
    <property type="entry name" value="MFS"/>
    <property type="match status" value="1"/>
</dbReference>
<gene>
    <name evidence="7" type="ORF">SAMN05216227_101844</name>
</gene>
<dbReference type="InterPro" id="IPR036259">
    <property type="entry name" value="MFS_trans_sf"/>
</dbReference>
<feature type="transmembrane region" description="Helical" evidence="5">
    <location>
        <begin position="323"/>
        <end position="347"/>
    </location>
</feature>
<evidence type="ECO:0000256" key="3">
    <source>
        <dbReference type="ARBA" id="ARBA00022989"/>
    </source>
</evidence>
<evidence type="ECO:0000313" key="7">
    <source>
        <dbReference type="EMBL" id="SEN60679.1"/>
    </source>
</evidence>